<dbReference type="RefSeq" id="XP_013310798.1">
    <property type="nucleotide sequence ID" value="XM_013455344.1"/>
</dbReference>
<feature type="compositionally biased region" description="Polar residues" evidence="1">
    <location>
        <begin position="225"/>
        <end position="234"/>
    </location>
</feature>
<dbReference type="HOGENOM" id="CLU_041689_0_0_1"/>
<evidence type="ECO:0000313" key="3">
    <source>
        <dbReference type="Proteomes" id="UP000054342"/>
    </source>
</evidence>
<feature type="compositionally biased region" description="Polar residues" evidence="1">
    <location>
        <begin position="71"/>
        <end position="80"/>
    </location>
</feature>
<feature type="compositionally biased region" description="Polar residues" evidence="1">
    <location>
        <begin position="89"/>
        <end position="105"/>
    </location>
</feature>
<feature type="compositionally biased region" description="Basic residues" evidence="1">
    <location>
        <begin position="53"/>
        <end position="69"/>
    </location>
</feature>
<dbReference type="AlphaFoldDB" id="A0A0D2ER12"/>
<feature type="compositionally biased region" description="Polar residues" evidence="1">
    <location>
        <begin position="32"/>
        <end position="41"/>
    </location>
</feature>
<evidence type="ECO:0000313" key="2">
    <source>
        <dbReference type="EMBL" id="KIW50214.1"/>
    </source>
</evidence>
<dbReference type="OrthoDB" id="5325276at2759"/>
<dbReference type="Proteomes" id="UP000054342">
    <property type="component" value="Unassembled WGS sequence"/>
</dbReference>
<evidence type="ECO:0000256" key="1">
    <source>
        <dbReference type="SAM" id="MobiDB-lite"/>
    </source>
</evidence>
<feature type="region of interest" description="Disordered" evidence="1">
    <location>
        <begin position="349"/>
        <end position="393"/>
    </location>
</feature>
<feature type="compositionally biased region" description="Low complexity" evidence="1">
    <location>
        <begin position="203"/>
        <end position="224"/>
    </location>
</feature>
<proteinExistence type="predicted"/>
<feature type="compositionally biased region" description="Polar residues" evidence="1">
    <location>
        <begin position="162"/>
        <end position="179"/>
    </location>
</feature>
<dbReference type="EMBL" id="KN847323">
    <property type="protein sequence ID" value="KIW50214.1"/>
    <property type="molecule type" value="Genomic_DNA"/>
</dbReference>
<name>A0A0D2ER12_9EURO</name>
<organism evidence="2 3">
    <name type="scientific">Exophiala xenobiotica</name>
    <dbReference type="NCBI Taxonomy" id="348802"/>
    <lineage>
        <taxon>Eukaryota</taxon>
        <taxon>Fungi</taxon>
        <taxon>Dikarya</taxon>
        <taxon>Ascomycota</taxon>
        <taxon>Pezizomycotina</taxon>
        <taxon>Eurotiomycetes</taxon>
        <taxon>Chaetothyriomycetidae</taxon>
        <taxon>Chaetothyriales</taxon>
        <taxon>Herpotrichiellaceae</taxon>
        <taxon>Exophiala</taxon>
    </lineage>
</organism>
<keyword evidence="3" id="KW-1185">Reference proteome</keyword>
<sequence length="393" mass="43837">MPANRNDNQDGHGSLNRSHSRSKEQKKHHHFGSTSQHQANYTLRPATAPANHHAPRPTRSRSRLQKRASSHALTTSTNGPTVMAPSVTVPPSQNRMSVDRQSLTALPQLPEAIPHRSSSLRQKTRPRTTETAKAKPKQSSEHLKSPAPRPSTFPSEHKSSYDQKPSSSLPPQDHSSTHPPRTPRHVPLAPYDPSPLNPLYHIPSPDMTSSSFTSMSSASASSPPRQTITNNTTHASEHAILPPGFRPGTSTTTDVETTWHPAVTREVVKEHTIEVIQEAVTREIHVHHYYTHVQPIKAVEILPARHFIMDPTTGQKVEIPAPEGWEMPADLRPRKPDTSVLEPMSRHYLVDEEHPKGVPELPPQDFKRRSQQELNKVAKATHTAKWSPFPRVD</sequence>
<feature type="compositionally biased region" description="Basic and acidic residues" evidence="1">
    <location>
        <begin position="127"/>
        <end position="144"/>
    </location>
</feature>
<accession>A0A0D2ER12</accession>
<gene>
    <name evidence="2" type="ORF">PV05_11824</name>
</gene>
<dbReference type="PANTHER" id="PTHR38703">
    <property type="entry name" value="CHROMOSOME 8, WHOLE GENOME SHOTGUN SEQUENCE"/>
    <property type="match status" value="1"/>
</dbReference>
<protein>
    <submittedName>
        <fullName evidence="2">Uncharacterized protein</fullName>
    </submittedName>
</protein>
<dbReference type="GeneID" id="25333732"/>
<reference evidence="2 3" key="1">
    <citation type="submission" date="2015-01" db="EMBL/GenBank/DDBJ databases">
        <title>The Genome Sequence of Exophiala xenobiotica CBS118157.</title>
        <authorList>
            <consortium name="The Broad Institute Genomics Platform"/>
            <person name="Cuomo C."/>
            <person name="de Hoog S."/>
            <person name="Gorbushina A."/>
            <person name="Stielow B."/>
            <person name="Teixiera M."/>
            <person name="Abouelleil A."/>
            <person name="Chapman S.B."/>
            <person name="Priest M."/>
            <person name="Young S.K."/>
            <person name="Wortman J."/>
            <person name="Nusbaum C."/>
            <person name="Birren B."/>
        </authorList>
    </citation>
    <scope>NUCLEOTIDE SEQUENCE [LARGE SCALE GENOMIC DNA]</scope>
    <source>
        <strain evidence="2 3">CBS 118157</strain>
    </source>
</reference>
<dbReference type="PANTHER" id="PTHR38703:SF1">
    <property type="entry name" value="ALLERGEN"/>
    <property type="match status" value="1"/>
</dbReference>
<feature type="compositionally biased region" description="Basic residues" evidence="1">
    <location>
        <begin position="18"/>
        <end position="31"/>
    </location>
</feature>
<feature type="region of interest" description="Disordered" evidence="1">
    <location>
        <begin position="1"/>
        <end position="254"/>
    </location>
</feature>